<dbReference type="RefSeq" id="XP_008611760.1">
    <property type="nucleotide sequence ID" value="XM_008613538.1"/>
</dbReference>
<evidence type="ECO:0000313" key="2">
    <source>
        <dbReference type="EMBL" id="EQC34888.1"/>
    </source>
</evidence>
<organism evidence="2 3">
    <name type="scientific">Saprolegnia diclina (strain VS20)</name>
    <dbReference type="NCBI Taxonomy" id="1156394"/>
    <lineage>
        <taxon>Eukaryota</taxon>
        <taxon>Sar</taxon>
        <taxon>Stramenopiles</taxon>
        <taxon>Oomycota</taxon>
        <taxon>Saprolegniomycetes</taxon>
        <taxon>Saprolegniales</taxon>
        <taxon>Saprolegniaceae</taxon>
        <taxon>Saprolegnia</taxon>
    </lineage>
</organism>
<dbReference type="EMBL" id="JH767153">
    <property type="protein sequence ID" value="EQC34888.1"/>
    <property type="molecule type" value="Genomic_DNA"/>
</dbReference>
<gene>
    <name evidence="2" type="ORF">SDRG_07688</name>
</gene>
<evidence type="ECO:0000256" key="1">
    <source>
        <dbReference type="SAM" id="MobiDB-lite"/>
    </source>
</evidence>
<accession>T0RQL0</accession>
<dbReference type="GeneID" id="19948415"/>
<dbReference type="VEuPathDB" id="FungiDB:SDRG_07688"/>
<reference evidence="2 3" key="1">
    <citation type="submission" date="2012-04" db="EMBL/GenBank/DDBJ databases">
        <title>The Genome Sequence of Saprolegnia declina VS20.</title>
        <authorList>
            <consortium name="The Broad Institute Genome Sequencing Platform"/>
            <person name="Russ C."/>
            <person name="Nusbaum C."/>
            <person name="Tyler B."/>
            <person name="van West P."/>
            <person name="Dieguez-Uribeondo J."/>
            <person name="de Bruijn I."/>
            <person name="Tripathy S."/>
            <person name="Jiang R."/>
            <person name="Young S.K."/>
            <person name="Zeng Q."/>
            <person name="Gargeya S."/>
            <person name="Fitzgerald M."/>
            <person name="Haas B."/>
            <person name="Abouelleil A."/>
            <person name="Alvarado L."/>
            <person name="Arachchi H.M."/>
            <person name="Berlin A."/>
            <person name="Chapman S.B."/>
            <person name="Goldberg J."/>
            <person name="Griggs A."/>
            <person name="Gujja S."/>
            <person name="Hansen M."/>
            <person name="Howarth C."/>
            <person name="Imamovic A."/>
            <person name="Larimer J."/>
            <person name="McCowen C."/>
            <person name="Montmayeur A."/>
            <person name="Murphy C."/>
            <person name="Neiman D."/>
            <person name="Pearson M."/>
            <person name="Priest M."/>
            <person name="Roberts A."/>
            <person name="Saif S."/>
            <person name="Shea T."/>
            <person name="Sisk P."/>
            <person name="Sykes S."/>
            <person name="Wortman J."/>
            <person name="Nusbaum C."/>
            <person name="Birren B."/>
        </authorList>
    </citation>
    <scope>NUCLEOTIDE SEQUENCE [LARGE SCALE GENOMIC DNA]</scope>
    <source>
        <strain evidence="2 3">VS20</strain>
    </source>
</reference>
<dbReference type="OrthoDB" id="73834at2759"/>
<feature type="compositionally biased region" description="Basic and acidic residues" evidence="1">
    <location>
        <begin position="7"/>
        <end position="19"/>
    </location>
</feature>
<dbReference type="Proteomes" id="UP000030762">
    <property type="component" value="Unassembled WGS sequence"/>
</dbReference>
<dbReference type="InParanoid" id="T0RQL0"/>
<proteinExistence type="predicted"/>
<keyword evidence="3" id="KW-1185">Reference proteome</keyword>
<evidence type="ECO:0008006" key="4">
    <source>
        <dbReference type="Google" id="ProtNLM"/>
    </source>
</evidence>
<evidence type="ECO:0000313" key="3">
    <source>
        <dbReference type="Proteomes" id="UP000030762"/>
    </source>
</evidence>
<feature type="region of interest" description="Disordered" evidence="1">
    <location>
        <begin position="1"/>
        <end position="29"/>
    </location>
</feature>
<dbReference type="AlphaFoldDB" id="T0RQL0"/>
<name>T0RQL0_SAPDV</name>
<protein>
    <recommendedName>
        <fullName evidence="4">Reverse transcriptase zinc-binding domain-containing protein</fullName>
    </recommendedName>
</protein>
<sequence length="114" mass="12818">MAGSPAQRDEAVDPDDTGRSHAQPRTNIQLPTRHLDVDDDFYQSTAAVASAAELGQPDAILPKYADFVCQMMLRAVTFRAHLHWLDRADQACLCCPEHETYRHFLVDCDFITDV</sequence>